<evidence type="ECO:0000313" key="8">
    <source>
        <dbReference type="Proteomes" id="UP000184114"/>
    </source>
</evidence>
<reference evidence="8" key="1">
    <citation type="submission" date="2016-11" db="EMBL/GenBank/DDBJ databases">
        <authorList>
            <person name="Varghese N."/>
            <person name="Submissions S."/>
        </authorList>
    </citation>
    <scope>NUCLEOTIDE SEQUENCE [LARGE SCALE GENOMIC DNA]</scope>
    <source>
        <strain evidence="8">DSM 18095</strain>
    </source>
</reference>
<gene>
    <name evidence="7" type="ORF">SAMN02745784_00107</name>
</gene>
<evidence type="ECO:0000256" key="3">
    <source>
        <dbReference type="ARBA" id="ARBA00022801"/>
    </source>
</evidence>
<dbReference type="PANTHER" id="PTHR39178:SF1">
    <property type="entry name" value="RIBOSOMAL-PROCESSING CYSTEINE PROTEASE PRP"/>
    <property type="match status" value="1"/>
</dbReference>
<comment type="similarity">
    <text evidence="5">Belongs to the Prp family.</text>
</comment>
<keyword evidence="1" id="KW-0690">Ribosome biogenesis</keyword>
<organism evidence="7 8">
    <name type="scientific">Tissierella praeacuta DSM 18095</name>
    <dbReference type="NCBI Taxonomy" id="1123404"/>
    <lineage>
        <taxon>Bacteria</taxon>
        <taxon>Bacillati</taxon>
        <taxon>Bacillota</taxon>
        <taxon>Tissierellia</taxon>
        <taxon>Tissierellales</taxon>
        <taxon>Tissierellaceae</taxon>
        <taxon>Tissierella</taxon>
    </lineage>
</organism>
<dbReference type="Gene3D" id="3.30.70.1490">
    <property type="entry name" value="Cysteine protease Prp"/>
    <property type="match status" value="1"/>
</dbReference>
<dbReference type="CDD" id="cd16332">
    <property type="entry name" value="Prp-like"/>
    <property type="match status" value="1"/>
</dbReference>
<dbReference type="InterPro" id="IPR007422">
    <property type="entry name" value="Peptidase_Prp"/>
</dbReference>
<keyword evidence="8" id="KW-1185">Reference proteome</keyword>
<keyword evidence="4" id="KW-0788">Thiol protease</keyword>
<dbReference type="GO" id="GO:0008234">
    <property type="term" value="F:cysteine-type peptidase activity"/>
    <property type="evidence" value="ECO:0007669"/>
    <property type="project" value="UniProtKB-KW"/>
</dbReference>
<keyword evidence="2" id="KW-0645">Protease</keyword>
<dbReference type="InterPro" id="IPR036764">
    <property type="entry name" value="Peptidase_Prp_sf"/>
</dbReference>
<name>A0A1M4S6S9_9FIRM</name>
<dbReference type="Proteomes" id="UP000184114">
    <property type="component" value="Unassembled WGS sequence"/>
</dbReference>
<evidence type="ECO:0000256" key="1">
    <source>
        <dbReference type="ARBA" id="ARBA00022517"/>
    </source>
</evidence>
<protein>
    <recommendedName>
        <fullName evidence="6">Ribosomal processing cysteine protease Prp</fullName>
    </recommendedName>
</protein>
<dbReference type="STRING" id="1123404.SAMN02745784_00107"/>
<evidence type="ECO:0000256" key="6">
    <source>
        <dbReference type="ARBA" id="ARBA00044538"/>
    </source>
</evidence>
<proteinExistence type="inferred from homology"/>
<accession>A0A1M4S6S9</accession>
<dbReference type="PANTHER" id="PTHR39178">
    <property type="entry name" value="HYPOTHETICAL RIBOSOME-ASSOCIATED PROTEIN"/>
    <property type="match status" value="1"/>
</dbReference>
<evidence type="ECO:0000313" key="7">
    <source>
        <dbReference type="EMBL" id="SHE27902.1"/>
    </source>
</evidence>
<dbReference type="SUPFAM" id="SSF118010">
    <property type="entry name" value="TM1457-like"/>
    <property type="match status" value="1"/>
</dbReference>
<sequence>MIVAKIYRDKNNYIKKYTIEGHSDYDSYGKDIVCAAISVLSQTTLLSLVEVCGLEENNIKYSIDEETGFLDVELPKNIEKFKLDRTQILLESLVVGINSVIESYPEYVALKNGEV</sequence>
<dbReference type="AlphaFoldDB" id="A0A1M4S6S9"/>
<evidence type="ECO:0000256" key="4">
    <source>
        <dbReference type="ARBA" id="ARBA00022807"/>
    </source>
</evidence>
<dbReference type="GO" id="GO:0042254">
    <property type="term" value="P:ribosome biogenesis"/>
    <property type="evidence" value="ECO:0007669"/>
    <property type="project" value="UniProtKB-KW"/>
</dbReference>
<evidence type="ECO:0000256" key="5">
    <source>
        <dbReference type="ARBA" id="ARBA00044503"/>
    </source>
</evidence>
<dbReference type="Pfam" id="PF04327">
    <property type="entry name" value="Peptidase_Prp"/>
    <property type="match status" value="1"/>
</dbReference>
<dbReference type="GO" id="GO:0006508">
    <property type="term" value="P:proteolysis"/>
    <property type="evidence" value="ECO:0007669"/>
    <property type="project" value="UniProtKB-KW"/>
</dbReference>
<keyword evidence="3" id="KW-0378">Hydrolase</keyword>
<evidence type="ECO:0000256" key="2">
    <source>
        <dbReference type="ARBA" id="ARBA00022670"/>
    </source>
</evidence>
<dbReference type="EMBL" id="FQTY01000001">
    <property type="protein sequence ID" value="SHE27902.1"/>
    <property type="molecule type" value="Genomic_DNA"/>
</dbReference>